<sequence length="302" mass="33710">MASFDSTDLNLDQTVTNLPRHPIKRFEPALRKFEVALPADLARLQQHKKNMETFYSSVAWFELNKEQINAARTVQQLKSHLKEMEKIRKQVQVSDIPEFDQRIKPLQEEILAGVSSFREVQQMYAREKQDKEPKRMPFARYKDTSLPPVTTTEPDGNSQKLQTLVVVDKDAVVSWDSLRAGLMELNDLIHDFSTIVHEQQDTIDSIEGNIESAQVHVEEGTRALGKASKLKAVTYPLIGAAVGGVCGGPLGLAIGLKAGAAIALGGGVLGYFGGRYFKKKQEEATDIQLDNLSSSREVKKYR</sequence>
<dbReference type="GO" id="GO:0000149">
    <property type="term" value="F:SNARE binding"/>
    <property type="evidence" value="ECO:0007669"/>
    <property type="project" value="TreeGrafter"/>
</dbReference>
<feature type="transmembrane region" description="Helical" evidence="2">
    <location>
        <begin position="258"/>
        <end position="277"/>
    </location>
</feature>
<dbReference type="GO" id="GO:0005886">
    <property type="term" value="C:plasma membrane"/>
    <property type="evidence" value="ECO:0007669"/>
    <property type="project" value="TreeGrafter"/>
</dbReference>
<proteinExistence type="inferred from homology"/>
<organism evidence="4 5">
    <name type="scientific">Pocillopora damicornis</name>
    <name type="common">Cauliflower coral</name>
    <name type="synonym">Millepora damicornis</name>
    <dbReference type="NCBI Taxonomy" id="46731"/>
    <lineage>
        <taxon>Eukaryota</taxon>
        <taxon>Metazoa</taxon>
        <taxon>Cnidaria</taxon>
        <taxon>Anthozoa</taxon>
        <taxon>Hexacorallia</taxon>
        <taxon>Scleractinia</taxon>
        <taxon>Astrocoeniina</taxon>
        <taxon>Pocilloporidae</taxon>
        <taxon>Pocillopora</taxon>
    </lineage>
</organism>
<evidence type="ECO:0000313" key="5">
    <source>
        <dbReference type="Proteomes" id="UP000275408"/>
    </source>
</evidence>
<keyword evidence="2" id="KW-0812">Transmembrane</keyword>
<dbReference type="GO" id="GO:0006887">
    <property type="term" value="P:exocytosis"/>
    <property type="evidence" value="ECO:0007669"/>
    <property type="project" value="TreeGrafter"/>
</dbReference>
<feature type="domain" description="T-SNARE coiled-coil homology" evidence="3">
    <location>
        <begin position="176"/>
        <end position="227"/>
    </location>
</feature>
<dbReference type="OMA" id="YPVMGAL"/>
<dbReference type="Gene3D" id="1.20.5.110">
    <property type="match status" value="1"/>
</dbReference>
<keyword evidence="2" id="KW-1133">Transmembrane helix</keyword>
<dbReference type="InterPro" id="IPR000727">
    <property type="entry name" value="T_SNARE_dom"/>
</dbReference>
<protein>
    <recommendedName>
        <fullName evidence="3">t-SNARE coiled-coil homology domain-containing protein</fullName>
    </recommendedName>
</protein>
<dbReference type="SMART" id="SM00397">
    <property type="entry name" value="t_SNARE"/>
    <property type="match status" value="1"/>
</dbReference>
<gene>
    <name evidence="4" type="ORF">pdam_00009222</name>
</gene>
<dbReference type="PANTHER" id="PTHR19957:SF139">
    <property type="entry name" value="SYNTAXIN-17"/>
    <property type="match status" value="1"/>
</dbReference>
<dbReference type="SUPFAM" id="SSF47661">
    <property type="entry name" value="t-snare proteins"/>
    <property type="match status" value="1"/>
</dbReference>
<dbReference type="AlphaFoldDB" id="A0A3M6UA88"/>
<evidence type="ECO:0000313" key="4">
    <source>
        <dbReference type="EMBL" id="RMX50511.1"/>
    </source>
</evidence>
<evidence type="ECO:0000259" key="3">
    <source>
        <dbReference type="PROSITE" id="PS50192"/>
    </source>
</evidence>
<keyword evidence="5" id="KW-1185">Reference proteome</keyword>
<dbReference type="Pfam" id="PF26585">
    <property type="entry name" value="STX17_N"/>
    <property type="match status" value="1"/>
</dbReference>
<dbReference type="InterPro" id="IPR010989">
    <property type="entry name" value="SNARE"/>
</dbReference>
<dbReference type="GO" id="GO:0006886">
    <property type="term" value="P:intracellular protein transport"/>
    <property type="evidence" value="ECO:0007669"/>
    <property type="project" value="TreeGrafter"/>
</dbReference>
<dbReference type="OrthoDB" id="10035606at2759"/>
<dbReference type="PANTHER" id="PTHR19957">
    <property type="entry name" value="SYNTAXIN"/>
    <property type="match status" value="1"/>
</dbReference>
<dbReference type="GO" id="GO:0012505">
    <property type="term" value="C:endomembrane system"/>
    <property type="evidence" value="ECO:0007669"/>
    <property type="project" value="TreeGrafter"/>
</dbReference>
<dbReference type="InterPro" id="IPR059001">
    <property type="entry name" value="STX17_N"/>
</dbReference>
<dbReference type="InterPro" id="IPR045242">
    <property type="entry name" value="Syntaxin"/>
</dbReference>
<dbReference type="EMBL" id="RCHS01001944">
    <property type="protein sequence ID" value="RMX50511.1"/>
    <property type="molecule type" value="Genomic_DNA"/>
</dbReference>
<dbReference type="GO" id="GO:0006906">
    <property type="term" value="P:vesicle fusion"/>
    <property type="evidence" value="ECO:0007669"/>
    <property type="project" value="TreeGrafter"/>
</dbReference>
<reference evidence="4 5" key="1">
    <citation type="journal article" date="2018" name="Sci. Rep.">
        <title>Comparative analysis of the Pocillopora damicornis genome highlights role of immune system in coral evolution.</title>
        <authorList>
            <person name="Cunning R."/>
            <person name="Bay R.A."/>
            <person name="Gillette P."/>
            <person name="Baker A.C."/>
            <person name="Traylor-Knowles N."/>
        </authorList>
    </citation>
    <scope>NUCLEOTIDE SEQUENCE [LARGE SCALE GENOMIC DNA]</scope>
    <source>
        <strain evidence="4">RSMAS</strain>
        <tissue evidence="4">Whole animal</tissue>
    </source>
</reference>
<name>A0A3M6UA88_POCDA</name>
<evidence type="ECO:0000256" key="1">
    <source>
        <dbReference type="ARBA" id="ARBA00009063"/>
    </source>
</evidence>
<dbReference type="GO" id="GO:0005484">
    <property type="term" value="F:SNAP receptor activity"/>
    <property type="evidence" value="ECO:0007669"/>
    <property type="project" value="TreeGrafter"/>
</dbReference>
<comment type="caution">
    <text evidence="4">The sequence shown here is derived from an EMBL/GenBank/DDBJ whole genome shotgun (WGS) entry which is preliminary data.</text>
</comment>
<dbReference type="PROSITE" id="PS50192">
    <property type="entry name" value="T_SNARE"/>
    <property type="match status" value="1"/>
</dbReference>
<comment type="similarity">
    <text evidence="1">Belongs to the syntaxin family.</text>
</comment>
<dbReference type="Proteomes" id="UP000275408">
    <property type="component" value="Unassembled WGS sequence"/>
</dbReference>
<evidence type="ECO:0000256" key="2">
    <source>
        <dbReference type="SAM" id="Phobius"/>
    </source>
</evidence>
<dbReference type="GO" id="GO:0031201">
    <property type="term" value="C:SNARE complex"/>
    <property type="evidence" value="ECO:0007669"/>
    <property type="project" value="TreeGrafter"/>
</dbReference>
<feature type="transmembrane region" description="Helical" evidence="2">
    <location>
        <begin position="232"/>
        <end position="252"/>
    </location>
</feature>
<dbReference type="STRING" id="46731.A0A3M6UA88"/>
<dbReference type="GO" id="GO:0048278">
    <property type="term" value="P:vesicle docking"/>
    <property type="evidence" value="ECO:0007669"/>
    <property type="project" value="TreeGrafter"/>
</dbReference>
<keyword evidence="2" id="KW-0472">Membrane</keyword>
<accession>A0A3M6UA88</accession>